<dbReference type="Proteomes" id="UP000298264">
    <property type="component" value="Unassembled WGS sequence"/>
</dbReference>
<dbReference type="SUPFAM" id="SSF52821">
    <property type="entry name" value="Rhodanese/Cell cycle control phosphatase"/>
    <property type="match status" value="1"/>
</dbReference>
<proteinExistence type="predicted"/>
<accession>A0A4R9LNE8</accession>
<comment type="caution">
    <text evidence="2">The sequence shown here is derived from an EMBL/GenBank/DDBJ whole genome shotgun (WGS) entry which is preliminary data.</text>
</comment>
<dbReference type="Gene3D" id="3.40.250.10">
    <property type="entry name" value="Rhodanese-like domain"/>
    <property type="match status" value="1"/>
</dbReference>
<organism evidence="2 3">
    <name type="scientific">Leptospira ilyithenensis</name>
    <dbReference type="NCBI Taxonomy" id="2484901"/>
    <lineage>
        <taxon>Bacteria</taxon>
        <taxon>Pseudomonadati</taxon>
        <taxon>Spirochaetota</taxon>
        <taxon>Spirochaetia</taxon>
        <taxon>Leptospirales</taxon>
        <taxon>Leptospiraceae</taxon>
        <taxon>Leptospira</taxon>
    </lineage>
</organism>
<protein>
    <submittedName>
        <fullName evidence="2">Rhodanese-like domain-containing protein</fullName>
    </submittedName>
</protein>
<dbReference type="PANTHER" id="PTHR43031:SF1">
    <property type="entry name" value="PYRIDINE NUCLEOTIDE-DISULPHIDE OXIDOREDUCTASE"/>
    <property type="match status" value="1"/>
</dbReference>
<dbReference type="PANTHER" id="PTHR43031">
    <property type="entry name" value="FAD-DEPENDENT OXIDOREDUCTASE"/>
    <property type="match status" value="1"/>
</dbReference>
<dbReference type="EMBL" id="RQHV01000066">
    <property type="protein sequence ID" value="TGN06520.1"/>
    <property type="molecule type" value="Genomic_DNA"/>
</dbReference>
<gene>
    <name evidence="2" type="ORF">EHS11_19400</name>
</gene>
<evidence type="ECO:0000259" key="1">
    <source>
        <dbReference type="PROSITE" id="PS50206"/>
    </source>
</evidence>
<dbReference type="InterPro" id="IPR050229">
    <property type="entry name" value="GlpE_sulfurtransferase"/>
</dbReference>
<dbReference type="InterPro" id="IPR001763">
    <property type="entry name" value="Rhodanese-like_dom"/>
</dbReference>
<reference evidence="2" key="1">
    <citation type="journal article" date="2019" name="PLoS Negl. Trop. Dis.">
        <title>Revisiting the worldwide diversity of Leptospira species in the environment.</title>
        <authorList>
            <person name="Vincent A.T."/>
            <person name="Schiettekatte O."/>
            <person name="Bourhy P."/>
            <person name="Veyrier F.J."/>
            <person name="Picardeau M."/>
        </authorList>
    </citation>
    <scope>NUCLEOTIDE SEQUENCE [LARGE SCALE GENOMIC DNA]</scope>
    <source>
        <strain evidence="2">201400974</strain>
    </source>
</reference>
<evidence type="ECO:0000313" key="2">
    <source>
        <dbReference type="EMBL" id="TGN06520.1"/>
    </source>
</evidence>
<name>A0A4R9LNE8_9LEPT</name>
<dbReference type="Pfam" id="PF00581">
    <property type="entry name" value="Rhodanese"/>
    <property type="match status" value="1"/>
</dbReference>
<dbReference type="OrthoDB" id="9800872at2"/>
<dbReference type="InterPro" id="IPR036873">
    <property type="entry name" value="Rhodanese-like_dom_sf"/>
</dbReference>
<dbReference type="AlphaFoldDB" id="A0A4R9LNE8"/>
<evidence type="ECO:0000313" key="3">
    <source>
        <dbReference type="Proteomes" id="UP000298264"/>
    </source>
</evidence>
<dbReference type="RefSeq" id="WP_135766040.1">
    <property type="nucleotide sequence ID" value="NZ_RQHV01000066.1"/>
</dbReference>
<keyword evidence="3" id="KW-1185">Reference proteome</keyword>
<dbReference type="SMART" id="SM00450">
    <property type="entry name" value="RHOD"/>
    <property type="match status" value="1"/>
</dbReference>
<feature type="domain" description="Rhodanese" evidence="1">
    <location>
        <begin position="23"/>
        <end position="114"/>
    </location>
</feature>
<dbReference type="CDD" id="cd00158">
    <property type="entry name" value="RHOD"/>
    <property type="match status" value="1"/>
</dbReference>
<dbReference type="PROSITE" id="PS50206">
    <property type="entry name" value="RHODANESE_3"/>
    <property type="match status" value="1"/>
</dbReference>
<sequence length="116" mass="12664">MSVGVPEIDVQSFKARLDARTQGKDDFFVLDVRNPNEQQIALVPGTDKLIPVGELVARIDELKDQKEKEILVYCRSGGRSGMACGILGQAGFKSFKNVAGGVLAYSDLVDPTMQKY</sequence>